<comment type="caution">
    <text evidence="2">The sequence shown here is derived from an EMBL/GenBank/DDBJ whole genome shotgun (WGS) entry which is preliminary data.</text>
</comment>
<dbReference type="RefSeq" id="WP_183366451.1">
    <property type="nucleotide sequence ID" value="NZ_JACIEZ010000004.1"/>
</dbReference>
<dbReference type="PIRSF" id="PIRSF003113">
    <property type="entry name" value="BolA"/>
    <property type="match status" value="1"/>
</dbReference>
<name>A0A7W6J5H0_9HYPH</name>
<evidence type="ECO:0000313" key="3">
    <source>
        <dbReference type="Proteomes" id="UP000528286"/>
    </source>
</evidence>
<dbReference type="PANTHER" id="PTHR46230">
    <property type="match status" value="1"/>
</dbReference>
<dbReference type="Pfam" id="PF01722">
    <property type="entry name" value="BolA"/>
    <property type="match status" value="1"/>
</dbReference>
<evidence type="ECO:0000313" key="2">
    <source>
        <dbReference type="EMBL" id="MBB4065141.1"/>
    </source>
</evidence>
<dbReference type="SUPFAM" id="SSF82657">
    <property type="entry name" value="BolA-like"/>
    <property type="match status" value="1"/>
</dbReference>
<dbReference type="EMBL" id="JACIEZ010000004">
    <property type="protein sequence ID" value="MBB4065141.1"/>
    <property type="molecule type" value="Genomic_DNA"/>
</dbReference>
<accession>A0A7W6J5H0</accession>
<reference evidence="2 3" key="1">
    <citation type="submission" date="2020-08" db="EMBL/GenBank/DDBJ databases">
        <title>Genomic Encyclopedia of Type Strains, Phase IV (KMG-IV): sequencing the most valuable type-strain genomes for metagenomic binning, comparative biology and taxonomic classification.</title>
        <authorList>
            <person name="Goeker M."/>
        </authorList>
    </citation>
    <scope>NUCLEOTIDE SEQUENCE [LARGE SCALE GENOMIC DNA]</scope>
    <source>
        <strain evidence="2 3">DSM 29853</strain>
    </source>
</reference>
<evidence type="ECO:0000256" key="1">
    <source>
        <dbReference type="RuleBase" id="RU003860"/>
    </source>
</evidence>
<protein>
    <submittedName>
        <fullName evidence="2">BolA protein</fullName>
    </submittedName>
</protein>
<dbReference type="Proteomes" id="UP000528286">
    <property type="component" value="Unassembled WGS sequence"/>
</dbReference>
<dbReference type="AlphaFoldDB" id="A0A7W6J5H0"/>
<dbReference type="PANTHER" id="PTHR46230:SF7">
    <property type="entry name" value="BOLA-LIKE PROTEIN 1"/>
    <property type="match status" value="1"/>
</dbReference>
<gene>
    <name evidence="2" type="ORF">GGR23_002342</name>
</gene>
<dbReference type="Gene3D" id="3.30.300.90">
    <property type="entry name" value="BolA-like"/>
    <property type="match status" value="1"/>
</dbReference>
<dbReference type="InterPro" id="IPR036065">
    <property type="entry name" value="BolA-like_sf"/>
</dbReference>
<keyword evidence="3" id="KW-1185">Reference proteome</keyword>
<proteinExistence type="inferred from homology"/>
<sequence>MTSLTETIHARLVEALKPERLEVINESHMHAGHQPGFDGTGESHLRIRIVSAVFAGMPRLARHRTVTDLVRPELERGLHALAIEPAAPGEAIRW</sequence>
<dbReference type="GO" id="GO:0016226">
    <property type="term" value="P:iron-sulfur cluster assembly"/>
    <property type="evidence" value="ECO:0007669"/>
    <property type="project" value="TreeGrafter"/>
</dbReference>
<organism evidence="2 3">
    <name type="scientific">Gellertiella hungarica</name>
    <dbReference type="NCBI Taxonomy" id="1572859"/>
    <lineage>
        <taxon>Bacteria</taxon>
        <taxon>Pseudomonadati</taxon>
        <taxon>Pseudomonadota</taxon>
        <taxon>Alphaproteobacteria</taxon>
        <taxon>Hyphomicrobiales</taxon>
        <taxon>Rhizobiaceae</taxon>
        <taxon>Gellertiella</taxon>
    </lineage>
</organism>
<comment type="similarity">
    <text evidence="1">Belongs to the BolA/IbaG family.</text>
</comment>
<dbReference type="InterPro" id="IPR002634">
    <property type="entry name" value="BolA"/>
</dbReference>